<evidence type="ECO:0000313" key="2">
    <source>
        <dbReference type="EMBL" id="ADU20784.1"/>
    </source>
</evidence>
<evidence type="ECO:0000259" key="1">
    <source>
        <dbReference type="Pfam" id="PF02558"/>
    </source>
</evidence>
<dbReference type="KEGG" id="ral:Rumal_0227"/>
<dbReference type="RefSeq" id="WP_013496976.1">
    <property type="nucleotide sequence ID" value="NC_014833.1"/>
</dbReference>
<accession>E6UCZ0</accession>
<dbReference type="OrthoDB" id="9793586at2"/>
<feature type="domain" description="Ketopantoate reductase N-terminal" evidence="1">
    <location>
        <begin position="3"/>
        <end position="135"/>
    </location>
</feature>
<dbReference type="InterPro" id="IPR036291">
    <property type="entry name" value="NAD(P)-bd_dom_sf"/>
</dbReference>
<name>E6UCZ0_RUMA7</name>
<evidence type="ECO:0000313" key="3">
    <source>
        <dbReference type="Proteomes" id="UP000006919"/>
    </source>
</evidence>
<organism evidence="2 3">
    <name type="scientific">Ruminococcus albus (strain ATCC 27210 / DSM 20455 / JCM 14654 / NCDO 2250 / 7)</name>
    <dbReference type="NCBI Taxonomy" id="697329"/>
    <lineage>
        <taxon>Bacteria</taxon>
        <taxon>Bacillati</taxon>
        <taxon>Bacillota</taxon>
        <taxon>Clostridia</taxon>
        <taxon>Eubacteriales</taxon>
        <taxon>Oscillospiraceae</taxon>
        <taxon>Ruminococcus</taxon>
    </lineage>
</organism>
<protein>
    <submittedName>
        <fullName evidence="2">Ketopantoate reductase ApbA/PanE domain protein</fullName>
    </submittedName>
</protein>
<gene>
    <name evidence="2" type="ordered locus">Rumal_0227</name>
</gene>
<proteinExistence type="predicted"/>
<dbReference type="InterPro" id="IPR013332">
    <property type="entry name" value="KPR_N"/>
</dbReference>
<dbReference type="Proteomes" id="UP000006919">
    <property type="component" value="Chromosome"/>
</dbReference>
<dbReference type="Pfam" id="PF02558">
    <property type="entry name" value="ApbA"/>
    <property type="match status" value="1"/>
</dbReference>
<dbReference type="EMBL" id="CP002403">
    <property type="protein sequence ID" value="ADU20784.1"/>
    <property type="molecule type" value="Genomic_DNA"/>
</dbReference>
<dbReference type="Gene3D" id="3.40.50.720">
    <property type="entry name" value="NAD(P)-binding Rossmann-like Domain"/>
    <property type="match status" value="1"/>
</dbReference>
<reference evidence="2 3" key="1">
    <citation type="journal article" date="2011" name="J. Bacteriol.">
        <title>Complete genome of the cellulolytic ruminal bacterium Ruminococcus albus 7.</title>
        <authorList>
            <person name="Suen G."/>
            <person name="Stevenson D.M."/>
            <person name="Bruce D.C."/>
            <person name="Chertkov O."/>
            <person name="Copeland A."/>
            <person name="Cheng J.F."/>
            <person name="Detter C."/>
            <person name="Detter J.C."/>
            <person name="Goodwin L.A."/>
            <person name="Han C.S."/>
            <person name="Hauser L.J."/>
            <person name="Ivanova N.N."/>
            <person name="Kyrpides N.C."/>
            <person name="Land M.L."/>
            <person name="Lapidus A."/>
            <person name="Lucas S."/>
            <person name="Ovchinnikova G."/>
            <person name="Pitluck S."/>
            <person name="Tapia R."/>
            <person name="Woyke T."/>
            <person name="Boyum J."/>
            <person name="Mead D."/>
            <person name="Weimer P.J."/>
        </authorList>
    </citation>
    <scope>NUCLEOTIDE SEQUENCE [LARGE SCALE GENOMIC DNA]</scope>
    <source>
        <strain evidence="3">ATCC 27210 / DSM 20455 / JCM 14654 / NCDO 2250 / 7</strain>
    </source>
</reference>
<sequence>MRIAVLGIGVIGTTYAYAFQKAGHDTYHILREGKKDIPAKIGIHVLDGRYNAKGEEKNDVYKVMVAEDNSEYDFIIVSVASGKLDCAMDTIMKRNIKGTIVLFCNFWDERKDIERIVGDYEYITAFPTAGGHMSKDHELNCVLFDHVMLEGEAKANISNYAEILNLLRSADLKWEIPYDMFEWIWIHMAINAGVTSTAGRAGVLDDPNKLAMELMADSKALKLAVKTIRETLQIVKARGVDLKLYKNELLPYKIPAGLAGIAMKKMFSSNELTSRIMTLHNDISDILYGCKCVYDEGKKRELSLPLYYKNMEKILEQIG</sequence>
<dbReference type="STRING" id="697329.Rumal_0227"/>
<dbReference type="eggNOG" id="COG1893">
    <property type="taxonomic scope" value="Bacteria"/>
</dbReference>
<dbReference type="SUPFAM" id="SSF51735">
    <property type="entry name" value="NAD(P)-binding Rossmann-fold domains"/>
    <property type="match status" value="1"/>
</dbReference>
<dbReference type="AlphaFoldDB" id="E6UCZ0"/>
<dbReference type="HOGENOM" id="CLU_055593_1_0_9"/>